<proteinExistence type="predicted"/>
<protein>
    <submittedName>
        <fullName evidence="1">Uncharacterized protein</fullName>
    </submittedName>
</protein>
<sequence length="66" mass="7188">TILDVIRGLGWKGDSSGERRVGSGVGSGEKGRVMRIIVDKDVRRTRVQIEGSELGSRCDFSLLAKK</sequence>
<dbReference type="EMBL" id="JAHRHJ020000006">
    <property type="protein sequence ID" value="KAH9312450.1"/>
    <property type="molecule type" value="Genomic_DNA"/>
</dbReference>
<name>A0AA38FZ76_TAXCH</name>
<dbReference type="AlphaFoldDB" id="A0AA38FZ76"/>
<evidence type="ECO:0000313" key="2">
    <source>
        <dbReference type="Proteomes" id="UP000824469"/>
    </source>
</evidence>
<evidence type="ECO:0000313" key="1">
    <source>
        <dbReference type="EMBL" id="KAH9312450.1"/>
    </source>
</evidence>
<accession>A0AA38FZ76</accession>
<feature type="non-terminal residue" evidence="1">
    <location>
        <position position="1"/>
    </location>
</feature>
<comment type="caution">
    <text evidence="1">The sequence shown here is derived from an EMBL/GenBank/DDBJ whole genome shotgun (WGS) entry which is preliminary data.</text>
</comment>
<dbReference type="Proteomes" id="UP000824469">
    <property type="component" value="Unassembled WGS sequence"/>
</dbReference>
<keyword evidence="2" id="KW-1185">Reference proteome</keyword>
<gene>
    <name evidence="1" type="ORF">KI387_027485</name>
</gene>
<organism evidence="1 2">
    <name type="scientific">Taxus chinensis</name>
    <name type="common">Chinese yew</name>
    <name type="synonym">Taxus wallichiana var. chinensis</name>
    <dbReference type="NCBI Taxonomy" id="29808"/>
    <lineage>
        <taxon>Eukaryota</taxon>
        <taxon>Viridiplantae</taxon>
        <taxon>Streptophyta</taxon>
        <taxon>Embryophyta</taxon>
        <taxon>Tracheophyta</taxon>
        <taxon>Spermatophyta</taxon>
        <taxon>Pinopsida</taxon>
        <taxon>Pinidae</taxon>
        <taxon>Conifers II</taxon>
        <taxon>Cupressales</taxon>
        <taxon>Taxaceae</taxon>
        <taxon>Taxus</taxon>
    </lineage>
</organism>
<reference evidence="1 2" key="1">
    <citation type="journal article" date="2021" name="Nat. Plants">
        <title>The Taxus genome provides insights into paclitaxel biosynthesis.</title>
        <authorList>
            <person name="Xiong X."/>
            <person name="Gou J."/>
            <person name="Liao Q."/>
            <person name="Li Y."/>
            <person name="Zhou Q."/>
            <person name="Bi G."/>
            <person name="Li C."/>
            <person name="Du R."/>
            <person name="Wang X."/>
            <person name="Sun T."/>
            <person name="Guo L."/>
            <person name="Liang H."/>
            <person name="Lu P."/>
            <person name="Wu Y."/>
            <person name="Zhang Z."/>
            <person name="Ro D.K."/>
            <person name="Shang Y."/>
            <person name="Huang S."/>
            <person name="Yan J."/>
        </authorList>
    </citation>
    <scope>NUCLEOTIDE SEQUENCE [LARGE SCALE GENOMIC DNA]</scope>
    <source>
        <strain evidence="1">Ta-2019</strain>
    </source>
</reference>